<reference evidence="2 3" key="1">
    <citation type="submission" date="2020-10" db="EMBL/GenBank/DDBJ databases">
        <title>Sequencing the genomes of 1000 actinobacteria strains.</title>
        <authorList>
            <person name="Klenk H.-P."/>
        </authorList>
    </citation>
    <scope>NUCLEOTIDE SEQUENCE [LARGE SCALE GENOMIC DNA]</scope>
    <source>
        <strain evidence="2 3">DSM 7307</strain>
    </source>
</reference>
<dbReference type="Proteomes" id="UP000620262">
    <property type="component" value="Unassembled WGS sequence"/>
</dbReference>
<dbReference type="Pfam" id="PF05016">
    <property type="entry name" value="ParE_toxin"/>
    <property type="match status" value="1"/>
</dbReference>
<sequence length="104" mass="11650">MTAVRLSKDVASYIRRESEYLRKLNPAAARKFVLAIKNAKRTLSEFPQSGNRMHGGLQITGSLTLVVGDYLLDYLYEGDTVDVILIRHGRMLVPTPDLDVDSDL</sequence>
<keyword evidence="3" id="KW-1185">Reference proteome</keyword>
<dbReference type="EMBL" id="JADBEC010000002">
    <property type="protein sequence ID" value="MBE1508485.1"/>
    <property type="molecule type" value="Genomic_DNA"/>
</dbReference>
<keyword evidence="1" id="KW-1277">Toxin-antitoxin system</keyword>
<dbReference type="RefSeq" id="WP_192732074.1">
    <property type="nucleotide sequence ID" value="NZ_BAAAVL010000010.1"/>
</dbReference>
<name>A0ABR9IZ43_RHIVS</name>
<proteinExistence type="predicted"/>
<comment type="caution">
    <text evidence="2">The sequence shown here is derived from an EMBL/GenBank/DDBJ whole genome shotgun (WGS) entry which is preliminary data.</text>
</comment>
<gene>
    <name evidence="2" type="ORF">H4W29_005730</name>
</gene>
<accession>A0ABR9IZ43</accession>
<evidence type="ECO:0000313" key="2">
    <source>
        <dbReference type="EMBL" id="MBE1508485.1"/>
    </source>
</evidence>
<protein>
    <submittedName>
        <fullName evidence="2">Plasmid stabilization system protein ParE</fullName>
    </submittedName>
</protein>
<evidence type="ECO:0000313" key="3">
    <source>
        <dbReference type="Proteomes" id="UP000620262"/>
    </source>
</evidence>
<dbReference type="InterPro" id="IPR007712">
    <property type="entry name" value="RelE/ParE_toxin"/>
</dbReference>
<dbReference type="Gene3D" id="3.30.2310.20">
    <property type="entry name" value="RelE-like"/>
    <property type="match status" value="1"/>
</dbReference>
<evidence type="ECO:0000256" key="1">
    <source>
        <dbReference type="ARBA" id="ARBA00022649"/>
    </source>
</evidence>
<dbReference type="InterPro" id="IPR035093">
    <property type="entry name" value="RelE/ParE_toxin_dom_sf"/>
</dbReference>
<organism evidence="2 3">
    <name type="scientific">Rhizobium viscosum</name>
    <name type="common">Arthrobacter viscosus</name>
    <dbReference type="NCBI Taxonomy" id="1673"/>
    <lineage>
        <taxon>Bacteria</taxon>
        <taxon>Pseudomonadati</taxon>
        <taxon>Pseudomonadota</taxon>
        <taxon>Alphaproteobacteria</taxon>
        <taxon>Hyphomicrobiales</taxon>
        <taxon>Rhizobiaceae</taxon>
        <taxon>Rhizobium/Agrobacterium group</taxon>
        <taxon>Rhizobium</taxon>
    </lineage>
</organism>